<dbReference type="Pfam" id="PF00182">
    <property type="entry name" value="Glyco_hydro_19"/>
    <property type="match status" value="1"/>
</dbReference>
<evidence type="ECO:0000259" key="1">
    <source>
        <dbReference type="Pfam" id="PF00182"/>
    </source>
</evidence>
<dbReference type="AlphaFoldDB" id="A0A3P7LMW6"/>
<dbReference type="Gene3D" id="1.10.530.10">
    <property type="match status" value="1"/>
</dbReference>
<proteinExistence type="predicted"/>
<dbReference type="GO" id="GO:0004568">
    <property type="term" value="F:chitinase activity"/>
    <property type="evidence" value="ECO:0007669"/>
    <property type="project" value="InterPro"/>
</dbReference>
<dbReference type="InterPro" id="IPR000726">
    <property type="entry name" value="Glyco_hydro_19_cat"/>
</dbReference>
<dbReference type="GO" id="GO:0016998">
    <property type="term" value="P:cell wall macromolecule catabolic process"/>
    <property type="evidence" value="ECO:0007669"/>
    <property type="project" value="InterPro"/>
</dbReference>
<accession>A0A3P7LMW6</accession>
<evidence type="ECO:0000313" key="3">
    <source>
        <dbReference type="Proteomes" id="UP000270094"/>
    </source>
</evidence>
<feature type="domain" description="Glycoside hydrolase family 19 catalytic" evidence="1">
    <location>
        <begin position="194"/>
        <end position="251"/>
    </location>
</feature>
<dbReference type="PANTHER" id="PTHR47836:SF1">
    <property type="entry name" value="GLYCO_HYDRO_19_CAT DOMAIN-CONTAINING PROTEIN"/>
    <property type="match status" value="1"/>
</dbReference>
<dbReference type="EMBL" id="UYYB01108994">
    <property type="protein sequence ID" value="VDM80548.1"/>
    <property type="molecule type" value="Genomic_DNA"/>
</dbReference>
<protein>
    <recommendedName>
        <fullName evidence="1">Glycoside hydrolase family 19 catalytic domain-containing protein</fullName>
    </recommendedName>
</protein>
<dbReference type="GO" id="GO:0006032">
    <property type="term" value="P:chitin catabolic process"/>
    <property type="evidence" value="ECO:0007669"/>
    <property type="project" value="InterPro"/>
</dbReference>
<gene>
    <name evidence="2" type="ORF">SVUK_LOCUS15546</name>
</gene>
<dbReference type="Proteomes" id="UP000270094">
    <property type="component" value="Unassembled WGS sequence"/>
</dbReference>
<name>A0A3P7LMW6_STRVU</name>
<dbReference type="OrthoDB" id="5985073at2759"/>
<sequence length="263" mass="30704">MVIRFCFHRTEDVCTLKTTSAVSLDFCPPHPVFAKQPEEDCETASDPNNLKKSPIEKWFTREMFEHNLSNHLYMSLQLSYFKDYEAWEHQRRDVAAFFAHVLQETGENDISLYNSSLSEEEAAECFYRGGFYNWFERGPNSSFLIPAFPGFQTVDGKRCTDEGRYCKNDPILNFWYPCNGTIEMHSNVTYYKGCYFGRGALQLSWNYNYGLFQQFLLSKGISVDLINNPNLVRLRTKKLKISYSFFLLTYQPNSCSKLHNNDV</sequence>
<dbReference type="SUPFAM" id="SSF53955">
    <property type="entry name" value="Lysozyme-like"/>
    <property type="match status" value="1"/>
</dbReference>
<dbReference type="InterPro" id="IPR023346">
    <property type="entry name" value="Lysozyme-like_dom_sf"/>
</dbReference>
<evidence type="ECO:0000313" key="2">
    <source>
        <dbReference type="EMBL" id="VDM80548.1"/>
    </source>
</evidence>
<dbReference type="CDD" id="cd00325">
    <property type="entry name" value="chitinase_GH19"/>
    <property type="match status" value="1"/>
</dbReference>
<reference evidence="2 3" key="1">
    <citation type="submission" date="2018-11" db="EMBL/GenBank/DDBJ databases">
        <authorList>
            <consortium name="Pathogen Informatics"/>
        </authorList>
    </citation>
    <scope>NUCLEOTIDE SEQUENCE [LARGE SCALE GENOMIC DNA]</scope>
</reference>
<dbReference type="PANTHER" id="PTHR47836">
    <property type="entry name" value="PROTEIN CBG09520-RELATED"/>
    <property type="match status" value="1"/>
</dbReference>
<organism evidence="2 3">
    <name type="scientific">Strongylus vulgaris</name>
    <name type="common">Blood worm</name>
    <dbReference type="NCBI Taxonomy" id="40348"/>
    <lineage>
        <taxon>Eukaryota</taxon>
        <taxon>Metazoa</taxon>
        <taxon>Ecdysozoa</taxon>
        <taxon>Nematoda</taxon>
        <taxon>Chromadorea</taxon>
        <taxon>Rhabditida</taxon>
        <taxon>Rhabditina</taxon>
        <taxon>Rhabditomorpha</taxon>
        <taxon>Strongyloidea</taxon>
        <taxon>Strongylidae</taxon>
        <taxon>Strongylus</taxon>
    </lineage>
</organism>
<keyword evidence="3" id="KW-1185">Reference proteome</keyword>